<name>A0A1T3P475_9ACTN</name>
<sequence>MATRTAAERRAEARTEFDAYMASCPARRLLDGISDKWVSLLVNALADGPRRYSDLSRRVAGVSQKMLTQTLRNLERDGLVERTVTPSVPVRVDYALTPLGASLLPLMQAVKTWAEEHIPEVDRARERYDAAQMPPNRPEFG</sequence>
<dbReference type="Pfam" id="PF01638">
    <property type="entry name" value="HxlR"/>
    <property type="match status" value="1"/>
</dbReference>
<dbReference type="InterPro" id="IPR011991">
    <property type="entry name" value="ArsR-like_HTH"/>
</dbReference>
<feature type="domain" description="HTH hxlR-type" evidence="4">
    <location>
        <begin position="24"/>
        <end position="122"/>
    </location>
</feature>
<evidence type="ECO:0000313" key="5">
    <source>
        <dbReference type="EMBL" id="OPC83908.1"/>
    </source>
</evidence>
<evidence type="ECO:0000313" key="6">
    <source>
        <dbReference type="Proteomes" id="UP000190037"/>
    </source>
</evidence>
<evidence type="ECO:0000256" key="2">
    <source>
        <dbReference type="ARBA" id="ARBA00023125"/>
    </source>
</evidence>
<protein>
    <submittedName>
        <fullName evidence="5">Transcriptional regulator</fullName>
    </submittedName>
</protein>
<dbReference type="PROSITE" id="PS51118">
    <property type="entry name" value="HTH_HXLR"/>
    <property type="match status" value="1"/>
</dbReference>
<dbReference type="Gene3D" id="1.10.10.10">
    <property type="entry name" value="Winged helix-like DNA-binding domain superfamily/Winged helix DNA-binding domain"/>
    <property type="match status" value="1"/>
</dbReference>
<comment type="caution">
    <text evidence="5">The sequence shown here is derived from an EMBL/GenBank/DDBJ whole genome shotgun (WGS) entry which is preliminary data.</text>
</comment>
<evidence type="ECO:0000259" key="4">
    <source>
        <dbReference type="PROSITE" id="PS51118"/>
    </source>
</evidence>
<dbReference type="SUPFAM" id="SSF46785">
    <property type="entry name" value="Winged helix' DNA-binding domain"/>
    <property type="match status" value="1"/>
</dbReference>
<keyword evidence="1" id="KW-0805">Transcription regulation</keyword>
<keyword evidence="3" id="KW-0804">Transcription</keyword>
<dbReference type="RefSeq" id="WP_078978204.1">
    <property type="nucleotide sequence ID" value="NZ_MWQN01000001.1"/>
</dbReference>
<dbReference type="InterPro" id="IPR036388">
    <property type="entry name" value="WH-like_DNA-bd_sf"/>
</dbReference>
<evidence type="ECO:0000256" key="3">
    <source>
        <dbReference type="ARBA" id="ARBA00023163"/>
    </source>
</evidence>
<accession>A0A1T3P475</accession>
<keyword evidence="6" id="KW-1185">Reference proteome</keyword>
<organism evidence="5 6">
    <name type="scientific">Embleya scabrispora</name>
    <dbReference type="NCBI Taxonomy" id="159449"/>
    <lineage>
        <taxon>Bacteria</taxon>
        <taxon>Bacillati</taxon>
        <taxon>Actinomycetota</taxon>
        <taxon>Actinomycetes</taxon>
        <taxon>Kitasatosporales</taxon>
        <taxon>Streptomycetaceae</taxon>
        <taxon>Embleya</taxon>
    </lineage>
</organism>
<dbReference type="PANTHER" id="PTHR33204:SF37">
    <property type="entry name" value="HTH-TYPE TRANSCRIPTIONAL REGULATOR YODB"/>
    <property type="match status" value="1"/>
</dbReference>
<keyword evidence="2" id="KW-0238">DNA-binding</keyword>
<dbReference type="STRING" id="159449.B4N89_25880"/>
<dbReference type="AlphaFoldDB" id="A0A1T3P475"/>
<dbReference type="CDD" id="cd00090">
    <property type="entry name" value="HTH_ARSR"/>
    <property type="match status" value="1"/>
</dbReference>
<dbReference type="GO" id="GO:0003677">
    <property type="term" value="F:DNA binding"/>
    <property type="evidence" value="ECO:0007669"/>
    <property type="project" value="UniProtKB-KW"/>
</dbReference>
<evidence type="ECO:0000256" key="1">
    <source>
        <dbReference type="ARBA" id="ARBA00023015"/>
    </source>
</evidence>
<dbReference type="OrthoDB" id="370168at2"/>
<gene>
    <name evidence="5" type="ORF">B4N89_25880</name>
</gene>
<proteinExistence type="predicted"/>
<dbReference type="InterPro" id="IPR036390">
    <property type="entry name" value="WH_DNA-bd_sf"/>
</dbReference>
<dbReference type="PANTHER" id="PTHR33204">
    <property type="entry name" value="TRANSCRIPTIONAL REGULATOR, MARR FAMILY"/>
    <property type="match status" value="1"/>
</dbReference>
<dbReference type="EMBL" id="MWQN01000001">
    <property type="protein sequence ID" value="OPC83908.1"/>
    <property type="molecule type" value="Genomic_DNA"/>
</dbReference>
<reference evidence="5 6" key="1">
    <citation type="submission" date="2017-03" db="EMBL/GenBank/DDBJ databases">
        <title>Draft genome sequence of Streptomyces scabrisporus NF3, endophyte isolated from Amphipterygium adstringens.</title>
        <authorList>
            <person name="Vazquez M."/>
            <person name="Ceapa C.D."/>
            <person name="Rodriguez Luna D."/>
            <person name="Sanchez Esquivel S."/>
        </authorList>
    </citation>
    <scope>NUCLEOTIDE SEQUENCE [LARGE SCALE GENOMIC DNA]</scope>
    <source>
        <strain evidence="5 6">NF3</strain>
    </source>
</reference>
<dbReference type="Proteomes" id="UP000190037">
    <property type="component" value="Unassembled WGS sequence"/>
</dbReference>
<dbReference type="InterPro" id="IPR002577">
    <property type="entry name" value="HTH_HxlR"/>
</dbReference>